<organism evidence="1 2">
    <name type="scientific">Pseudomonas syringae pv. delphinii</name>
    <dbReference type="NCBI Taxonomy" id="192088"/>
    <lineage>
        <taxon>Bacteria</taxon>
        <taxon>Pseudomonadati</taxon>
        <taxon>Pseudomonadota</taxon>
        <taxon>Gammaproteobacteria</taxon>
        <taxon>Pseudomonadales</taxon>
        <taxon>Pseudomonadaceae</taxon>
        <taxon>Pseudomonas</taxon>
    </lineage>
</organism>
<accession>A0A3M4K5T2</accession>
<comment type="caution">
    <text evidence="1">The sequence shown here is derived from an EMBL/GenBank/DDBJ whole genome shotgun (WGS) entry which is preliminary data.</text>
</comment>
<dbReference type="Proteomes" id="UP000269044">
    <property type="component" value="Unassembled WGS sequence"/>
</dbReference>
<protein>
    <submittedName>
        <fullName evidence="1">Uncharacterized protein</fullName>
    </submittedName>
</protein>
<dbReference type="EMBL" id="RBRA01000130">
    <property type="protein sequence ID" value="RMQ24640.1"/>
    <property type="molecule type" value="Genomic_DNA"/>
</dbReference>
<feature type="non-terminal residue" evidence="1">
    <location>
        <position position="1"/>
    </location>
</feature>
<dbReference type="AlphaFoldDB" id="A0A3M4K5T2"/>
<evidence type="ECO:0000313" key="2">
    <source>
        <dbReference type="Proteomes" id="UP000269044"/>
    </source>
</evidence>
<reference evidence="1 2" key="1">
    <citation type="submission" date="2018-08" db="EMBL/GenBank/DDBJ databases">
        <title>Recombination of ecologically and evolutionarily significant loci maintains genetic cohesion in the Pseudomonas syringae species complex.</title>
        <authorList>
            <person name="Dillon M."/>
            <person name="Thakur S."/>
            <person name="Almeida R.N.D."/>
            <person name="Weir B.S."/>
            <person name="Guttman D.S."/>
        </authorList>
    </citation>
    <scope>NUCLEOTIDE SEQUENCE [LARGE SCALE GENOMIC DNA]</scope>
    <source>
        <strain evidence="1 2">ICMP 13052</strain>
    </source>
</reference>
<gene>
    <name evidence="1" type="ORF">ALQ08_02395</name>
</gene>
<name>A0A3M4K5T2_9PSED</name>
<sequence>GWSWNPHTEVKGQWHPELYTAAKCQLHERYSIHPDAERQGVFLVLWFGADVPVAGLKTSEIRSAEQLKLSLEASLPSDLHGLIDIFVLDLSDSK</sequence>
<proteinExistence type="predicted"/>
<evidence type="ECO:0000313" key="1">
    <source>
        <dbReference type="EMBL" id="RMQ24640.1"/>
    </source>
</evidence>